<evidence type="ECO:0000256" key="2">
    <source>
        <dbReference type="ARBA" id="ARBA00023043"/>
    </source>
</evidence>
<dbReference type="SMART" id="SM00248">
    <property type="entry name" value="ANK"/>
    <property type="match status" value="3"/>
</dbReference>
<dbReference type="OrthoDB" id="7162254at2"/>
<dbReference type="PANTHER" id="PTHR24141:SF1">
    <property type="entry name" value="2-5A-DEPENDENT RIBONUCLEASE"/>
    <property type="match status" value="1"/>
</dbReference>
<dbReference type="GO" id="GO:0003723">
    <property type="term" value="F:RNA binding"/>
    <property type="evidence" value="ECO:0007669"/>
    <property type="project" value="TreeGrafter"/>
</dbReference>
<protein>
    <submittedName>
        <fullName evidence="4">Uncharacterized protein</fullName>
    </submittedName>
</protein>
<dbReference type="GO" id="GO:0006396">
    <property type="term" value="P:RNA processing"/>
    <property type="evidence" value="ECO:0007669"/>
    <property type="project" value="TreeGrafter"/>
</dbReference>
<name>A0A2P1P7M9_9RICK</name>
<dbReference type="RefSeq" id="WP_106874141.1">
    <property type="nucleotide sequence ID" value="NZ_CP027845.1"/>
</dbReference>
<dbReference type="Gene3D" id="1.25.40.20">
    <property type="entry name" value="Ankyrin repeat-containing domain"/>
    <property type="match status" value="1"/>
</dbReference>
<accession>A0A2P1P7M9</accession>
<dbReference type="InterPro" id="IPR036770">
    <property type="entry name" value="Ankyrin_rpt-contain_sf"/>
</dbReference>
<evidence type="ECO:0000256" key="1">
    <source>
        <dbReference type="ARBA" id="ARBA00022737"/>
    </source>
</evidence>
<evidence type="ECO:0000313" key="5">
    <source>
        <dbReference type="Proteomes" id="UP000241762"/>
    </source>
</evidence>
<sequence length="463" mass="52759">MWSYIYSFIYKLIPFEHIHPYKLAKAVNTGDVRQIKECLKQNYDVNKRFNPPLDWSYMHEATYSITNSITILRLLLDSGADMEVKDSQGRTPLFYAVIRGNIQTIEFLTNKGGNIHSKDNDGRTMLFYAIANREYKTAKYLLKLGALEANDSSLQVLTAEAQRYLSLLKNQHPDHPKIVQRLINLDDISNWLIAYGAGVMLEPSIARFISTHQLKMTLADCTDNQIIKFTSLANIIFESWKALEDHSMSFNPNFTESIADIICTVDLICDPSDYLNSSNEISCNNEFATQPVENSLEKFIENRLTNTRPILNIKQLFTFIDKQLQEAKSPKQVQHILNEIKQMSLSLNKLKSLDLTLQESLKRLADINTEFAIKKAQEVLGDKKAQYLTNQGKKAMSMALKYNLPDAALANVIAFSPHFFAIATASKNALPQICSKIFEDKLDEITNESYVMGEDVFTDNYDI</sequence>
<proteinExistence type="predicted"/>
<dbReference type="EMBL" id="CP027845">
    <property type="protein sequence ID" value="AVP87273.1"/>
    <property type="molecule type" value="Genomic_DNA"/>
</dbReference>
<gene>
    <name evidence="4" type="ORF">phytr_3190</name>
</gene>
<dbReference type="InterPro" id="IPR002110">
    <property type="entry name" value="Ankyrin_rpt"/>
</dbReference>
<dbReference type="KEGG" id="ptc:phytr_3190"/>
<dbReference type="GO" id="GO:0004540">
    <property type="term" value="F:RNA nuclease activity"/>
    <property type="evidence" value="ECO:0007669"/>
    <property type="project" value="TreeGrafter"/>
</dbReference>
<dbReference type="SUPFAM" id="SSF48403">
    <property type="entry name" value="Ankyrin repeat"/>
    <property type="match status" value="1"/>
</dbReference>
<evidence type="ECO:0000313" key="4">
    <source>
        <dbReference type="EMBL" id="AVP87273.1"/>
    </source>
</evidence>
<dbReference type="Pfam" id="PF12796">
    <property type="entry name" value="Ank_2"/>
    <property type="match status" value="1"/>
</dbReference>
<feature type="repeat" description="ANK" evidence="3">
    <location>
        <begin position="88"/>
        <end position="120"/>
    </location>
</feature>
<reference evidence="4 5" key="1">
    <citation type="submission" date="2018-03" db="EMBL/GenBank/DDBJ databases">
        <title>A gene transfer event suggests a long-term partnership between eustigmatophyte algae and a novel lineage of endosymbiotic bacteria.</title>
        <authorList>
            <person name="Yurchenko T."/>
            <person name="Sevcikova T."/>
            <person name="Pribyl P."/>
            <person name="El Karkouri K."/>
            <person name="Klimes V."/>
            <person name="Amaral R."/>
            <person name="Zbrankova V."/>
            <person name="Kim E."/>
            <person name="Raoult D."/>
            <person name="Santos L.M.A."/>
            <person name="Elias M."/>
        </authorList>
    </citation>
    <scope>NUCLEOTIDE SEQUENCE [LARGE SCALE GENOMIC DNA]</scope>
    <source>
        <strain evidence="4">CCALA 838</strain>
    </source>
</reference>
<keyword evidence="5" id="KW-1185">Reference proteome</keyword>
<dbReference type="PANTHER" id="PTHR24141">
    <property type="entry name" value="2-5A-DEPENDENT RIBONUCLEASE"/>
    <property type="match status" value="1"/>
</dbReference>
<organism evidence="4 5">
    <name type="scientific">Candidatus Phycorickettsia trachydisci</name>
    <dbReference type="NCBI Taxonomy" id="2115978"/>
    <lineage>
        <taxon>Bacteria</taxon>
        <taxon>Pseudomonadati</taxon>
        <taxon>Pseudomonadota</taxon>
        <taxon>Alphaproteobacteria</taxon>
        <taxon>Rickettsiales</taxon>
        <taxon>Rickettsiaceae</taxon>
        <taxon>Candidatus Phycorickettsia</taxon>
    </lineage>
</organism>
<dbReference type="PROSITE" id="PS50297">
    <property type="entry name" value="ANK_REP_REGION"/>
    <property type="match status" value="1"/>
</dbReference>
<keyword evidence="1" id="KW-0677">Repeat</keyword>
<dbReference type="AlphaFoldDB" id="A0A2P1P7M9"/>
<dbReference type="Proteomes" id="UP000241762">
    <property type="component" value="Chromosome"/>
</dbReference>
<dbReference type="PROSITE" id="PS50088">
    <property type="entry name" value="ANK_REPEAT"/>
    <property type="match status" value="1"/>
</dbReference>
<evidence type="ECO:0000256" key="3">
    <source>
        <dbReference type="PROSITE-ProRule" id="PRU00023"/>
    </source>
</evidence>
<keyword evidence="2 3" id="KW-0040">ANK repeat</keyword>